<feature type="domain" description="DUF4326" evidence="2">
    <location>
        <begin position="17"/>
        <end position="110"/>
    </location>
</feature>
<dbReference type="AlphaFoldDB" id="A0A1G8PXR3"/>
<evidence type="ECO:0000313" key="3">
    <source>
        <dbReference type="EMBL" id="SDI96630.1"/>
    </source>
</evidence>
<dbReference type="Proteomes" id="UP000199093">
    <property type="component" value="Unassembled WGS sequence"/>
</dbReference>
<reference evidence="3 4" key="1">
    <citation type="submission" date="2016-10" db="EMBL/GenBank/DDBJ databases">
        <authorList>
            <person name="de Groot N.N."/>
        </authorList>
    </citation>
    <scope>NUCLEOTIDE SEQUENCE [LARGE SCALE GENOMIC DNA]</scope>
    <source>
        <strain evidence="3 4">DSM 26424</strain>
    </source>
</reference>
<feature type="region of interest" description="Disordered" evidence="1">
    <location>
        <begin position="168"/>
        <end position="191"/>
    </location>
</feature>
<dbReference type="EMBL" id="FNEJ01000013">
    <property type="protein sequence ID" value="SDI96630.1"/>
    <property type="molecule type" value="Genomic_DNA"/>
</dbReference>
<evidence type="ECO:0000313" key="4">
    <source>
        <dbReference type="Proteomes" id="UP000199093"/>
    </source>
</evidence>
<proteinExistence type="predicted"/>
<feature type="compositionally biased region" description="Acidic residues" evidence="1">
    <location>
        <begin position="181"/>
        <end position="191"/>
    </location>
</feature>
<name>A0A1G8PXR3_9RHOB</name>
<evidence type="ECO:0000259" key="2">
    <source>
        <dbReference type="Pfam" id="PF14216"/>
    </source>
</evidence>
<gene>
    <name evidence="3" type="ORF">SAMN04487993_1013152</name>
</gene>
<accession>A0A1G8PXR3</accession>
<organism evidence="3 4">
    <name type="scientific">Salipiger marinus</name>
    <dbReference type="NCBI Taxonomy" id="555512"/>
    <lineage>
        <taxon>Bacteria</taxon>
        <taxon>Pseudomonadati</taxon>
        <taxon>Pseudomonadota</taxon>
        <taxon>Alphaproteobacteria</taxon>
        <taxon>Rhodobacterales</taxon>
        <taxon>Roseobacteraceae</taxon>
        <taxon>Salipiger</taxon>
    </lineage>
</organism>
<protein>
    <recommendedName>
        <fullName evidence="2">DUF4326 domain-containing protein</fullName>
    </recommendedName>
</protein>
<dbReference type="STRING" id="555512.SAMN04487993_1013152"/>
<keyword evidence="4" id="KW-1185">Reference proteome</keyword>
<sequence>MTPRRIQVTRARPWRAEHPEAVIVARPTKWGNPFDYRAAAELGYGDGRGAAVDAFAGWLRGEDWGIPQGQTRASMAAKRVVIRRSLHELRGRDLACWCPLDGPCHADVLLRIANEEDGMTEKANTELTLEEWTERFTAHMVKMAGFTHFDDGAAVEDYAREVAPASWHDPLNREDGPETCAESDMDYWGED</sequence>
<evidence type="ECO:0000256" key="1">
    <source>
        <dbReference type="SAM" id="MobiDB-lite"/>
    </source>
</evidence>
<dbReference type="Pfam" id="PF14216">
    <property type="entry name" value="DUF4326"/>
    <property type="match status" value="1"/>
</dbReference>
<dbReference type="InterPro" id="IPR025475">
    <property type="entry name" value="DUF4326"/>
</dbReference>